<evidence type="ECO:0000256" key="1">
    <source>
        <dbReference type="PROSITE-ProRule" id="PRU00320"/>
    </source>
</evidence>
<accession>I7GMU7</accession>
<sequence length="126" mass="13446">MASKPAAGKSGGEKRKRVVLTLKEKIDICTRLEKGESRKALMQEYNVGMSALYDIRAHKAQLASVLRQLGLQQGTGAAAHAAHAQAGAPGPRPVRVVPGEAFRGRPCVRPHAHREGQGLLRADAAH</sequence>
<dbReference type="GO" id="GO:0003677">
    <property type="term" value="F:DNA binding"/>
    <property type="evidence" value="ECO:0007669"/>
    <property type="project" value="UniProtKB-UniRule"/>
</dbReference>
<dbReference type="EMBL" id="AB173681">
    <property type="protein sequence ID" value="BAE90743.1"/>
    <property type="molecule type" value="mRNA"/>
</dbReference>
<organism evidence="4">
    <name type="scientific">Macaca fascicularis</name>
    <name type="common">Crab-eating macaque</name>
    <name type="synonym">Cynomolgus monkey</name>
    <dbReference type="NCBI Taxonomy" id="9541"/>
    <lineage>
        <taxon>Eukaryota</taxon>
        <taxon>Metazoa</taxon>
        <taxon>Chordata</taxon>
        <taxon>Craniata</taxon>
        <taxon>Vertebrata</taxon>
        <taxon>Euteleostomi</taxon>
        <taxon>Mammalia</taxon>
        <taxon>Eutheria</taxon>
        <taxon>Euarchontoglires</taxon>
        <taxon>Primates</taxon>
        <taxon>Haplorrhini</taxon>
        <taxon>Catarrhini</taxon>
        <taxon>Cercopithecidae</taxon>
        <taxon>Cercopithecinae</taxon>
        <taxon>Macaca</taxon>
    </lineage>
</organism>
<dbReference type="PROSITE" id="PS50960">
    <property type="entry name" value="HTH_PSQ"/>
    <property type="match status" value="1"/>
</dbReference>
<comment type="subcellular location">
    <subcellularLocation>
        <location evidence="1">Nucleus</location>
    </subcellularLocation>
</comment>
<protein>
    <submittedName>
        <fullName evidence="4">Macaca fascicularis brain cDNA clone: QflA-23707, similar to human jerky homolog (mouse) (JRK), mRNA, RefSeq: NM_003724.1</fullName>
    </submittedName>
</protein>
<dbReference type="SUPFAM" id="SSF46689">
    <property type="entry name" value="Homeodomain-like"/>
    <property type="match status" value="1"/>
</dbReference>
<feature type="region of interest" description="Disordered" evidence="2">
    <location>
        <begin position="79"/>
        <end position="98"/>
    </location>
</feature>
<dbReference type="GO" id="GO:0005634">
    <property type="term" value="C:nucleus"/>
    <property type="evidence" value="ECO:0007669"/>
    <property type="project" value="UniProtKB-SubCell"/>
</dbReference>
<reference evidence="4" key="1">
    <citation type="journal article" date="2007" name="PLoS Biol.">
        <title>Rate of evolution in brain-expressed genes in humans and other primates.</title>
        <authorList>
            <person name="Wang H.-Y."/>
            <person name="Chien H.-C."/>
            <person name="Osada N."/>
            <person name="Hashimoto K."/>
            <person name="Sugano S."/>
            <person name="Gojobori T."/>
            <person name="Chou C.-K."/>
            <person name="Tsai S.-F."/>
            <person name="Wu C.-I."/>
            <person name="Shen C.-K.J."/>
        </authorList>
    </citation>
    <scope>NUCLEOTIDE SEQUENCE</scope>
</reference>
<dbReference type="Pfam" id="PF04218">
    <property type="entry name" value="CENP-B_N"/>
    <property type="match status" value="1"/>
</dbReference>
<dbReference type="Gene3D" id="1.10.10.60">
    <property type="entry name" value="Homeodomain-like"/>
    <property type="match status" value="1"/>
</dbReference>
<dbReference type="AlphaFoldDB" id="I7GMU7"/>
<evidence type="ECO:0000256" key="2">
    <source>
        <dbReference type="SAM" id="MobiDB-lite"/>
    </source>
</evidence>
<evidence type="ECO:0000313" key="4">
    <source>
        <dbReference type="EMBL" id="BAE90743.1"/>
    </source>
</evidence>
<feature type="domain" description="HTH psq-type" evidence="3">
    <location>
        <begin position="11"/>
        <end position="62"/>
    </location>
</feature>
<dbReference type="InterPro" id="IPR007889">
    <property type="entry name" value="HTH_Psq"/>
</dbReference>
<name>I7GMU7_MACFA</name>
<keyword evidence="1" id="KW-0238">DNA-binding</keyword>
<proteinExistence type="evidence at transcript level"/>
<dbReference type="InterPro" id="IPR009057">
    <property type="entry name" value="Homeodomain-like_sf"/>
</dbReference>
<evidence type="ECO:0000259" key="3">
    <source>
        <dbReference type="PROSITE" id="PS50960"/>
    </source>
</evidence>
<keyword evidence="1" id="KW-0539">Nucleus</keyword>
<feature type="DNA-binding region" description="H-T-H motif" evidence="1">
    <location>
        <begin position="38"/>
        <end position="58"/>
    </location>
</feature>